<keyword evidence="6 9" id="KW-0333">Golgi apparatus</keyword>
<sequence length="443" mass="51339">MTSWRRALGVMRVLCKGCCRQPLVFAGAGLFLIFVYVFAIGRHSWDENHVLVDSADIDIAAIIREKHLDAQNKSTTIEAMPMPTSPPSDDDETLTFEEAQKIRLERIQKVCATPGRQIGFVSTLIGTARSNLTYCMTPRSANTFWLQMLRYSQRDFPDEVPQSPLDLDTRQVRTRPFIRTRKYNWKMLPEVERATVLQSKIFLSVQDPYWRLWTTYLNALTLPDLWTSVGAKIEAKRPQVRDPLKRKPPAPCGDTITFEEFLLYVLKAYEPDLQPIHHQCDPCTLPLSYVIKAGTAKRDNRYILTHLNLTWAVELSDVQAELRKRYIKSLVMENFDRLHDIRIQRCVTFGDLGRRLWHSFVLQGILRDTMQMPEGIDDLHQTVFADKLVQLAEQVGNDNPEKRKYMIAAFRHLSQETLKAVREKFDMDFKLFGYDPEPPEIFG</sequence>
<keyword evidence="9" id="KW-0735">Signal-anchor</keyword>
<dbReference type="PANTHER" id="PTHR12137">
    <property type="entry name" value="CARBOHYDRATE SULFOTRANSFERASE"/>
    <property type="match status" value="1"/>
</dbReference>
<organism evidence="10 11">
    <name type="scientific">Elysia crispata</name>
    <name type="common">lettuce slug</name>
    <dbReference type="NCBI Taxonomy" id="231223"/>
    <lineage>
        <taxon>Eukaryota</taxon>
        <taxon>Metazoa</taxon>
        <taxon>Spiralia</taxon>
        <taxon>Lophotrochozoa</taxon>
        <taxon>Mollusca</taxon>
        <taxon>Gastropoda</taxon>
        <taxon>Heterobranchia</taxon>
        <taxon>Euthyneura</taxon>
        <taxon>Panpulmonata</taxon>
        <taxon>Sacoglossa</taxon>
        <taxon>Placobranchoidea</taxon>
        <taxon>Plakobranchidae</taxon>
        <taxon>Elysia</taxon>
    </lineage>
</organism>
<evidence type="ECO:0000256" key="8">
    <source>
        <dbReference type="ARBA" id="ARBA00023180"/>
    </source>
</evidence>
<dbReference type="GO" id="GO:0008146">
    <property type="term" value="F:sulfotransferase activity"/>
    <property type="evidence" value="ECO:0007669"/>
    <property type="project" value="InterPro"/>
</dbReference>
<keyword evidence="9" id="KW-0119">Carbohydrate metabolism</keyword>
<dbReference type="PANTHER" id="PTHR12137:SF54">
    <property type="entry name" value="CARBOHYDRATE SULFOTRANSFERASE"/>
    <property type="match status" value="1"/>
</dbReference>
<dbReference type="EMBL" id="JAWDGP010006066">
    <property type="protein sequence ID" value="KAK3747938.1"/>
    <property type="molecule type" value="Genomic_DNA"/>
</dbReference>
<evidence type="ECO:0000256" key="2">
    <source>
        <dbReference type="ARBA" id="ARBA00006339"/>
    </source>
</evidence>
<keyword evidence="3 9" id="KW-0808">Transferase</keyword>
<dbReference type="Proteomes" id="UP001283361">
    <property type="component" value="Unassembled WGS sequence"/>
</dbReference>
<keyword evidence="5 9" id="KW-1133">Transmembrane helix</keyword>
<dbReference type="AlphaFoldDB" id="A0AAE0YKG9"/>
<accession>A0AAE0YKG9</accession>
<dbReference type="GO" id="GO:0000139">
    <property type="term" value="C:Golgi membrane"/>
    <property type="evidence" value="ECO:0007669"/>
    <property type="project" value="UniProtKB-SubCell"/>
</dbReference>
<feature type="transmembrane region" description="Helical" evidence="9">
    <location>
        <begin position="21"/>
        <end position="41"/>
    </location>
</feature>
<dbReference type="EC" id="2.8.2.-" evidence="9"/>
<keyword evidence="7 9" id="KW-0472">Membrane</keyword>
<name>A0AAE0YKG9_9GAST</name>
<reference evidence="10" key="1">
    <citation type="journal article" date="2023" name="G3 (Bethesda)">
        <title>A reference genome for the long-term kleptoplast-retaining sea slug Elysia crispata morphotype clarki.</title>
        <authorList>
            <person name="Eastman K.E."/>
            <person name="Pendleton A.L."/>
            <person name="Shaikh M.A."/>
            <person name="Suttiyut T."/>
            <person name="Ogas R."/>
            <person name="Tomko P."/>
            <person name="Gavelis G."/>
            <person name="Widhalm J.R."/>
            <person name="Wisecaver J.H."/>
        </authorList>
    </citation>
    <scope>NUCLEOTIDE SEQUENCE</scope>
    <source>
        <strain evidence="10">ECLA1</strain>
    </source>
</reference>
<evidence type="ECO:0000256" key="4">
    <source>
        <dbReference type="ARBA" id="ARBA00022692"/>
    </source>
</evidence>
<dbReference type="GO" id="GO:0016051">
    <property type="term" value="P:carbohydrate biosynthetic process"/>
    <property type="evidence" value="ECO:0007669"/>
    <property type="project" value="InterPro"/>
</dbReference>
<protein>
    <recommendedName>
        <fullName evidence="9">Carbohydrate sulfotransferase</fullName>
        <ecNumber evidence="9">2.8.2.-</ecNumber>
    </recommendedName>
</protein>
<keyword evidence="4 9" id="KW-0812">Transmembrane</keyword>
<dbReference type="Pfam" id="PF03567">
    <property type="entry name" value="Sulfotransfer_2"/>
    <property type="match status" value="1"/>
</dbReference>
<evidence type="ECO:0000313" key="10">
    <source>
        <dbReference type="EMBL" id="KAK3747938.1"/>
    </source>
</evidence>
<evidence type="ECO:0000256" key="6">
    <source>
        <dbReference type="ARBA" id="ARBA00023034"/>
    </source>
</evidence>
<keyword evidence="8 9" id="KW-0325">Glycoprotein</keyword>
<comment type="caution">
    <text evidence="10">The sequence shown here is derived from an EMBL/GenBank/DDBJ whole genome shotgun (WGS) entry which is preliminary data.</text>
</comment>
<gene>
    <name evidence="10" type="ORF">RRG08_041775</name>
</gene>
<evidence type="ECO:0000256" key="7">
    <source>
        <dbReference type="ARBA" id="ARBA00023136"/>
    </source>
</evidence>
<comment type="similarity">
    <text evidence="2 9">Belongs to the sulfotransferase 2 family.</text>
</comment>
<keyword evidence="11" id="KW-1185">Reference proteome</keyword>
<evidence type="ECO:0000256" key="9">
    <source>
        <dbReference type="RuleBase" id="RU364020"/>
    </source>
</evidence>
<evidence type="ECO:0000256" key="5">
    <source>
        <dbReference type="ARBA" id="ARBA00022989"/>
    </source>
</evidence>
<comment type="subcellular location">
    <subcellularLocation>
        <location evidence="1 9">Golgi apparatus membrane</location>
        <topology evidence="1 9">Single-pass type II membrane protein</topology>
    </subcellularLocation>
</comment>
<dbReference type="InterPro" id="IPR005331">
    <property type="entry name" value="Sulfotransferase"/>
</dbReference>
<evidence type="ECO:0000313" key="11">
    <source>
        <dbReference type="Proteomes" id="UP001283361"/>
    </source>
</evidence>
<dbReference type="InterPro" id="IPR018011">
    <property type="entry name" value="Carb_sulfotrans_8-10"/>
</dbReference>
<evidence type="ECO:0000256" key="1">
    <source>
        <dbReference type="ARBA" id="ARBA00004323"/>
    </source>
</evidence>
<evidence type="ECO:0000256" key="3">
    <source>
        <dbReference type="ARBA" id="ARBA00022679"/>
    </source>
</evidence>
<proteinExistence type="inferred from homology"/>